<reference evidence="3 4" key="1">
    <citation type="submission" date="2012-10" db="EMBL/GenBank/DDBJ databases">
        <authorList>
            <person name="Genoscope - CEA"/>
        </authorList>
    </citation>
    <scope>NUCLEOTIDE SEQUENCE [LARGE SCALE GENOMIC DNA]</scope>
    <source>
        <strain evidence="4">AM13 / DSM 14728</strain>
    </source>
</reference>
<dbReference type="GO" id="GO:0009244">
    <property type="term" value="P:lipopolysaccharide core region biosynthetic process"/>
    <property type="evidence" value="ECO:0007669"/>
    <property type="project" value="TreeGrafter"/>
</dbReference>
<gene>
    <name evidence="3" type="ORF">DESAM_21566</name>
</gene>
<organism evidence="3 4">
    <name type="scientific">Maridesulfovibrio hydrothermalis AM13 = DSM 14728</name>
    <dbReference type="NCBI Taxonomy" id="1121451"/>
    <lineage>
        <taxon>Bacteria</taxon>
        <taxon>Pseudomonadati</taxon>
        <taxon>Thermodesulfobacteriota</taxon>
        <taxon>Desulfovibrionia</taxon>
        <taxon>Desulfovibrionales</taxon>
        <taxon>Desulfovibrionaceae</taxon>
        <taxon>Maridesulfovibrio</taxon>
    </lineage>
</organism>
<proteinExistence type="predicted"/>
<protein>
    <submittedName>
        <fullName evidence="3">Glycosyl transferase family 9</fullName>
    </submittedName>
</protein>
<dbReference type="SUPFAM" id="SSF53756">
    <property type="entry name" value="UDP-Glycosyltransferase/glycogen phosphorylase"/>
    <property type="match status" value="1"/>
</dbReference>
<dbReference type="InterPro" id="IPR002201">
    <property type="entry name" value="Glyco_trans_9"/>
</dbReference>
<dbReference type="CDD" id="cd03789">
    <property type="entry name" value="GT9_LPS_heptosyltransferase"/>
    <property type="match status" value="1"/>
</dbReference>
<keyword evidence="4" id="KW-1185">Reference proteome</keyword>
<dbReference type="eggNOG" id="COG0859">
    <property type="taxonomic scope" value="Bacteria"/>
</dbReference>
<dbReference type="RefSeq" id="WP_015336446.1">
    <property type="nucleotide sequence ID" value="NC_020055.1"/>
</dbReference>
<keyword evidence="2 3" id="KW-0808">Transferase</keyword>
<dbReference type="EMBL" id="FO203522">
    <property type="protein sequence ID" value="CCO23843.1"/>
    <property type="molecule type" value="Genomic_DNA"/>
</dbReference>
<dbReference type="OrthoDB" id="9797795at2"/>
<dbReference type="KEGG" id="dhy:DESAM_21566"/>
<dbReference type="PANTHER" id="PTHR30160:SF7">
    <property type="entry name" value="ADP-HEPTOSE--LPS HEPTOSYLTRANSFERASE 2"/>
    <property type="match status" value="1"/>
</dbReference>
<dbReference type="AlphaFoldDB" id="L0RAP2"/>
<dbReference type="HOGENOM" id="CLU_591503_0_0_7"/>
<evidence type="ECO:0000313" key="4">
    <source>
        <dbReference type="Proteomes" id="UP000010808"/>
    </source>
</evidence>
<evidence type="ECO:0000256" key="1">
    <source>
        <dbReference type="ARBA" id="ARBA00022676"/>
    </source>
</evidence>
<dbReference type="Pfam" id="PF01075">
    <property type="entry name" value="Glyco_transf_9"/>
    <property type="match status" value="1"/>
</dbReference>
<name>L0RAP2_9BACT</name>
<dbReference type="PATRIC" id="fig|1121451.3.peg.1804"/>
<keyword evidence="1" id="KW-0328">Glycosyltransferase</keyword>
<evidence type="ECO:0000256" key="2">
    <source>
        <dbReference type="ARBA" id="ARBA00022679"/>
    </source>
</evidence>
<dbReference type="PANTHER" id="PTHR30160">
    <property type="entry name" value="TETRAACYLDISACCHARIDE 4'-KINASE-RELATED"/>
    <property type="match status" value="1"/>
</dbReference>
<dbReference type="InterPro" id="IPR051199">
    <property type="entry name" value="LPS_LOS_Heptosyltrfase"/>
</dbReference>
<dbReference type="GO" id="GO:0008713">
    <property type="term" value="F:ADP-heptose-lipopolysaccharide heptosyltransferase activity"/>
    <property type="evidence" value="ECO:0007669"/>
    <property type="project" value="TreeGrafter"/>
</dbReference>
<dbReference type="GO" id="GO:0005829">
    <property type="term" value="C:cytosol"/>
    <property type="evidence" value="ECO:0007669"/>
    <property type="project" value="TreeGrafter"/>
</dbReference>
<dbReference type="STRING" id="1121451.DESAM_21566"/>
<sequence>MSKRPILVLQMQRMGDLILSFPLFLWLERTYPGHPVWVVAEEKFFRPLMPISPKVTYFPWEGLGVLRREKYELIVNLSIRSQAAALAGELEAGAKIGPVSGPQGATYILGDWQLYRSSVVENNRHNLFHWADLNALDCIPLSRIGQTVWPQPRTLQPTDNRIGLFLGASEESKRPSVEFWASLCAELLGRGMRPVLFGGTLEQETGQAVARIFGGPVLDMSGKLKLGELAAVGQSLQLFITPDTGPMHLAAWAGMKVLNLSLGNVNPWETGPYQNDHYVIRSTMSCALGCWNCRRDSLYCHGPFTPSRIAVIAKRMILNDRSGLTKINMPGLRLYSTARGGNGLYDLQHISGRKASSGDMLGRFWQQFFGAAFGLWDTEEAGRIWSVFENNQPKLAGKMRSHLPLLGKEFSKGLAKGIPLPDCFWDSCPLILRQFSGFIHLFLQNNDYSRPAWVRVLSLYEQLASLVSSR</sequence>
<evidence type="ECO:0000313" key="3">
    <source>
        <dbReference type="EMBL" id="CCO23843.1"/>
    </source>
</evidence>
<accession>L0RAP2</accession>
<dbReference type="Proteomes" id="UP000010808">
    <property type="component" value="Chromosome"/>
</dbReference>
<dbReference type="Gene3D" id="3.40.50.2000">
    <property type="entry name" value="Glycogen Phosphorylase B"/>
    <property type="match status" value="2"/>
</dbReference>